<dbReference type="EMBL" id="VIEB01000097">
    <property type="protein sequence ID" value="TQE06799.1"/>
    <property type="molecule type" value="Genomic_DNA"/>
</dbReference>
<comment type="caution">
    <text evidence="1">The sequence shown here is derived from an EMBL/GenBank/DDBJ whole genome shotgun (WGS) entry which is preliminary data.</text>
</comment>
<gene>
    <name evidence="1" type="ORF">C1H46_007581</name>
</gene>
<proteinExistence type="predicted"/>
<dbReference type="AlphaFoldDB" id="A0A540N719"/>
<keyword evidence="2" id="KW-1185">Reference proteome</keyword>
<reference evidence="1 2" key="1">
    <citation type="journal article" date="2019" name="G3 (Bethesda)">
        <title>Sequencing of a Wild Apple (Malus baccata) Genome Unravels the Differences Between Cultivated and Wild Apple Species Regarding Disease Resistance and Cold Tolerance.</title>
        <authorList>
            <person name="Chen X."/>
        </authorList>
    </citation>
    <scope>NUCLEOTIDE SEQUENCE [LARGE SCALE GENOMIC DNA]</scope>
    <source>
        <strain evidence="2">cv. Shandingzi</strain>
        <tissue evidence="1">Leaves</tissue>
    </source>
</reference>
<accession>A0A540N719</accession>
<sequence>MVHDLNLPLDVIVVPLAEELALRDGHAVELGVGELVGVEVGGAEFALAQFLAEESLGFNKSKRRILIGSSGVAIAVWRWIW</sequence>
<evidence type="ECO:0000313" key="1">
    <source>
        <dbReference type="EMBL" id="TQE06799.1"/>
    </source>
</evidence>
<name>A0A540N719_MALBA</name>
<protein>
    <submittedName>
        <fullName evidence="1">Uncharacterized protein</fullName>
    </submittedName>
</protein>
<evidence type="ECO:0000313" key="2">
    <source>
        <dbReference type="Proteomes" id="UP000315295"/>
    </source>
</evidence>
<dbReference type="Proteomes" id="UP000315295">
    <property type="component" value="Unassembled WGS sequence"/>
</dbReference>
<organism evidence="1 2">
    <name type="scientific">Malus baccata</name>
    <name type="common">Siberian crab apple</name>
    <name type="synonym">Pyrus baccata</name>
    <dbReference type="NCBI Taxonomy" id="106549"/>
    <lineage>
        <taxon>Eukaryota</taxon>
        <taxon>Viridiplantae</taxon>
        <taxon>Streptophyta</taxon>
        <taxon>Embryophyta</taxon>
        <taxon>Tracheophyta</taxon>
        <taxon>Spermatophyta</taxon>
        <taxon>Magnoliopsida</taxon>
        <taxon>eudicotyledons</taxon>
        <taxon>Gunneridae</taxon>
        <taxon>Pentapetalae</taxon>
        <taxon>rosids</taxon>
        <taxon>fabids</taxon>
        <taxon>Rosales</taxon>
        <taxon>Rosaceae</taxon>
        <taxon>Amygdaloideae</taxon>
        <taxon>Maleae</taxon>
        <taxon>Malus</taxon>
    </lineage>
</organism>